<comment type="caution">
    <text evidence="2">The sequence shown here is derived from an EMBL/GenBank/DDBJ whole genome shotgun (WGS) entry which is preliminary data.</text>
</comment>
<keyword evidence="1" id="KW-1133">Transmembrane helix</keyword>
<protein>
    <submittedName>
        <fullName evidence="2">Uncharacterized protein</fullName>
    </submittedName>
</protein>
<keyword evidence="1" id="KW-0812">Transmembrane</keyword>
<evidence type="ECO:0000313" key="2">
    <source>
        <dbReference type="EMBL" id="OGG29339.1"/>
    </source>
</evidence>
<dbReference type="STRING" id="1798396.A2973_02325"/>
<feature type="transmembrane region" description="Helical" evidence="1">
    <location>
        <begin position="135"/>
        <end position="159"/>
    </location>
</feature>
<reference evidence="2 3" key="1">
    <citation type="journal article" date="2016" name="Nat. Commun.">
        <title>Thousands of microbial genomes shed light on interconnected biogeochemical processes in an aquifer system.</title>
        <authorList>
            <person name="Anantharaman K."/>
            <person name="Brown C.T."/>
            <person name="Hug L.A."/>
            <person name="Sharon I."/>
            <person name="Castelle C.J."/>
            <person name="Probst A.J."/>
            <person name="Thomas B.C."/>
            <person name="Singh A."/>
            <person name="Wilkins M.J."/>
            <person name="Karaoz U."/>
            <person name="Brodie E.L."/>
            <person name="Williams K.H."/>
            <person name="Hubbard S.S."/>
            <person name="Banfield J.F."/>
        </authorList>
    </citation>
    <scope>NUCLEOTIDE SEQUENCE [LARGE SCALE GENOMIC DNA]</scope>
</reference>
<evidence type="ECO:0000256" key="1">
    <source>
        <dbReference type="SAM" id="Phobius"/>
    </source>
</evidence>
<evidence type="ECO:0000313" key="3">
    <source>
        <dbReference type="Proteomes" id="UP000176409"/>
    </source>
</evidence>
<dbReference type="EMBL" id="MFJZ01000048">
    <property type="protein sequence ID" value="OGG29339.1"/>
    <property type="molecule type" value="Genomic_DNA"/>
</dbReference>
<accession>A0A1F6AXD5</accession>
<keyword evidence="1" id="KW-0472">Membrane</keyword>
<name>A0A1F6AXD5_9BACT</name>
<dbReference type="AlphaFoldDB" id="A0A1F6AXD5"/>
<feature type="transmembrane region" description="Helical" evidence="1">
    <location>
        <begin position="15"/>
        <end position="34"/>
    </location>
</feature>
<organism evidence="2 3">
    <name type="scientific">Candidatus Gottesmanbacteria bacterium RIFCSPLOWO2_01_FULL_49_10</name>
    <dbReference type="NCBI Taxonomy" id="1798396"/>
    <lineage>
        <taxon>Bacteria</taxon>
        <taxon>Candidatus Gottesmaniibacteriota</taxon>
    </lineage>
</organism>
<feature type="transmembrane region" description="Helical" evidence="1">
    <location>
        <begin position="104"/>
        <end position="123"/>
    </location>
</feature>
<proteinExistence type="predicted"/>
<sequence length="225" mass="25694">MTLSFWCDRVIRGGYYLLFALVPLLLTPVNYELFEYNKMMAVYGITVVVTVAWLVKMISAGEVRIAKTPLDIPIVLYLGSQLVSSLFSIDPHVSWFGYYSRFNGGMWSVISYVLLYYAFVSNVDRVISDKRDFSLFTFHFSLLKVALATGSVVALYGVAERLGIDKHLWVQDVQNRVFSTLGQPNWLAAYLVASSRWPRDSGSKLNFQTIMTNKEKKLFIGHWDL</sequence>
<feature type="transmembrane region" description="Helical" evidence="1">
    <location>
        <begin position="70"/>
        <end position="89"/>
    </location>
</feature>
<gene>
    <name evidence="2" type="ORF">A2973_02325</name>
</gene>
<feature type="transmembrane region" description="Helical" evidence="1">
    <location>
        <begin position="40"/>
        <end position="58"/>
    </location>
</feature>
<dbReference type="Proteomes" id="UP000176409">
    <property type="component" value="Unassembled WGS sequence"/>
</dbReference>